<dbReference type="RefSeq" id="WP_105963190.1">
    <property type="nucleotide sequence ID" value="NZ_CP133240.1"/>
</dbReference>
<dbReference type="EMBL" id="PZBZ01000035">
    <property type="protein sequence ID" value="PTG13512.1"/>
    <property type="molecule type" value="Genomic_DNA"/>
</dbReference>
<evidence type="ECO:0000313" key="5">
    <source>
        <dbReference type="Proteomes" id="UP001240157"/>
    </source>
</evidence>
<dbReference type="Pfam" id="PF00085">
    <property type="entry name" value="Thioredoxin"/>
    <property type="match status" value="1"/>
</dbReference>
<protein>
    <submittedName>
        <fullName evidence="2 3">Thioredoxin</fullName>
    </submittedName>
</protein>
<dbReference type="InterPro" id="IPR036249">
    <property type="entry name" value="Thioredoxin-like_sf"/>
</dbReference>
<feature type="domain" description="Thioredoxin" evidence="1">
    <location>
        <begin position="13"/>
        <end position="84"/>
    </location>
</feature>
<evidence type="ECO:0000313" key="4">
    <source>
        <dbReference type="Proteomes" id="UP000242704"/>
    </source>
</evidence>
<dbReference type="Proteomes" id="UP001240157">
    <property type="component" value="Unassembled WGS sequence"/>
</dbReference>
<dbReference type="Gene3D" id="3.40.30.10">
    <property type="entry name" value="Glutaredoxin"/>
    <property type="match status" value="1"/>
</dbReference>
<dbReference type="EMBL" id="JAVGJF010000028">
    <property type="protein sequence ID" value="MDQ7175528.1"/>
    <property type="molecule type" value="Genomic_DNA"/>
</dbReference>
<evidence type="ECO:0000313" key="2">
    <source>
        <dbReference type="EMBL" id="MDQ7175528.1"/>
    </source>
</evidence>
<dbReference type="SUPFAM" id="SSF52833">
    <property type="entry name" value="Thioredoxin-like"/>
    <property type="match status" value="1"/>
</dbReference>
<dbReference type="CDD" id="cd02947">
    <property type="entry name" value="TRX_family"/>
    <property type="match status" value="1"/>
</dbReference>
<dbReference type="AlphaFoldDB" id="A0AAE5T199"/>
<proteinExistence type="predicted"/>
<organism evidence="3 4">
    <name type="scientific">Staphylococcus chromogenes</name>
    <name type="common">Staphylococcus hyicus subsp. chromogenes</name>
    <dbReference type="NCBI Taxonomy" id="46126"/>
    <lineage>
        <taxon>Bacteria</taxon>
        <taxon>Bacillati</taxon>
        <taxon>Bacillota</taxon>
        <taxon>Bacilli</taxon>
        <taxon>Bacillales</taxon>
        <taxon>Staphylococcaceae</taxon>
        <taxon>Staphylococcus</taxon>
    </lineage>
</organism>
<accession>A0AAE5T199</accession>
<name>A0AAE5T199_STACR</name>
<dbReference type="InterPro" id="IPR013766">
    <property type="entry name" value="Thioredoxin_domain"/>
</dbReference>
<evidence type="ECO:0000259" key="1">
    <source>
        <dbReference type="Pfam" id="PF00085"/>
    </source>
</evidence>
<reference evidence="3 4" key="1">
    <citation type="journal article" date="2016" name="Front. Microbiol.">
        <title>Comprehensive Phylogenetic Analysis of Bovine Non-aureus Staphylococci Species Based on Whole-Genome Sequencing.</title>
        <authorList>
            <person name="Naushad S."/>
            <person name="Barkema H.W."/>
            <person name="Luby C."/>
            <person name="Condas L.A."/>
            <person name="Nobrega D.B."/>
            <person name="Carson D.A."/>
            <person name="De Buck J."/>
        </authorList>
    </citation>
    <scope>NUCLEOTIDE SEQUENCE [LARGE SCALE GENOMIC DNA]</scope>
    <source>
        <strain evidence="3 4">SNUC 505</strain>
    </source>
</reference>
<reference evidence="3" key="2">
    <citation type="submission" date="2018-03" db="EMBL/GenBank/DDBJ databases">
        <authorList>
            <person name="Naushad S."/>
        </authorList>
    </citation>
    <scope>NUCLEOTIDE SEQUENCE</scope>
    <source>
        <strain evidence="3">SNUC 505</strain>
    </source>
</reference>
<evidence type="ECO:0000313" key="3">
    <source>
        <dbReference type="EMBL" id="PTG13512.1"/>
    </source>
</evidence>
<comment type="caution">
    <text evidence="3">The sequence shown here is derived from an EMBL/GenBank/DDBJ whole genome shotgun (WGS) entry which is preliminary data.</text>
</comment>
<dbReference type="Proteomes" id="UP000242704">
    <property type="component" value="Unassembled WGS sequence"/>
</dbReference>
<gene>
    <name evidence="3" type="ORF">BU653_07305</name>
    <name evidence="2" type="ORF">RCF65_05960</name>
</gene>
<reference evidence="2 5" key="3">
    <citation type="submission" date="2023-08" db="EMBL/GenBank/DDBJ databases">
        <title>Whole genome sequencing of Staphylococcus chromogenes NNSch 2386.</title>
        <authorList>
            <person name="Kropotov V.S."/>
            <person name="Boriskina E.V."/>
            <person name="Gordinskaya N.A."/>
            <person name="Shkurkina I.S."/>
            <person name="Kryazhev D.V."/>
            <person name="Alekseeva A.E."/>
            <person name="Makhova M.A."/>
        </authorList>
    </citation>
    <scope>NUCLEOTIDE SEQUENCE [LARGE SCALE GENOMIC DNA]</scope>
    <source>
        <strain evidence="2 5">NNSch 2386</strain>
    </source>
</reference>
<sequence length="109" mass="12568">MKYELKSVAELENWLEEHPLAVVHIYRETCSVCHAVLPQLEALIDHYPGVDIGMISADTVPEIAGALSIFTVPVDLIFYESHEVHRQGRFIRFDEFEKQLSRIYESIHS</sequence>